<reference evidence="2 3" key="1">
    <citation type="submission" date="2018-06" db="EMBL/GenBank/DDBJ databases">
        <title>Genomic Encyclopedia of Type Strains, Phase IV (KMG-IV): sequencing the most valuable type-strain genomes for metagenomic binning, comparative biology and taxonomic classification.</title>
        <authorList>
            <person name="Goeker M."/>
        </authorList>
    </citation>
    <scope>NUCLEOTIDE SEQUENCE [LARGE SCALE GENOMIC DNA]</scope>
    <source>
        <strain evidence="2 3">DSM 18048</strain>
    </source>
</reference>
<name>A0A318SFL4_9DEIO</name>
<dbReference type="EMBL" id="QJSX01000002">
    <property type="protein sequence ID" value="PYE55646.1"/>
    <property type="molecule type" value="Genomic_DNA"/>
</dbReference>
<sequence>MAKKQTLGRNAPPSGDPMKWLVPALLAGMATLHWRKMQAPPFPPSPRLTWEPPRNTPKVSFLVPAWNGRQDIEAFVSAYRALSYPHKELVLCVGGRDEGFEIAKALSSADVLVLEQLPGEGKQRALEKSLACSTGEIIYLTDIDCRPNDDVLHNLLHPVVEGRADVVTGASRPLDSQMQVGLVRSHWAVERATQPESFEPTDGILGRHAAVRREVLESTRALEVPAPSGTDYTLAKELIAHGHTVYFVPGHPIPSEYPADLRTYAHKQGRWVRNALVLGARYGAEAEVRAVQRTLVMPYALLGGLLAGLFGVRWLGLGAILAALHAVLNRVGLQRRARLKVSVRGSLLHLMGDQWAALKAGADALRRRSTW</sequence>
<dbReference type="InterPro" id="IPR050256">
    <property type="entry name" value="Glycosyltransferase_2"/>
</dbReference>
<evidence type="ECO:0000313" key="3">
    <source>
        <dbReference type="Proteomes" id="UP000248326"/>
    </source>
</evidence>
<dbReference type="GO" id="GO:0016740">
    <property type="term" value="F:transferase activity"/>
    <property type="evidence" value="ECO:0007669"/>
    <property type="project" value="UniProtKB-KW"/>
</dbReference>
<evidence type="ECO:0000256" key="1">
    <source>
        <dbReference type="SAM" id="Phobius"/>
    </source>
</evidence>
<dbReference type="PANTHER" id="PTHR48090:SF7">
    <property type="entry name" value="RFBJ PROTEIN"/>
    <property type="match status" value="1"/>
</dbReference>
<organism evidence="2 3">
    <name type="scientific">Deinococcus yavapaiensis KR-236</name>
    <dbReference type="NCBI Taxonomy" id="694435"/>
    <lineage>
        <taxon>Bacteria</taxon>
        <taxon>Thermotogati</taxon>
        <taxon>Deinococcota</taxon>
        <taxon>Deinococci</taxon>
        <taxon>Deinococcales</taxon>
        <taxon>Deinococcaceae</taxon>
        <taxon>Deinococcus</taxon>
    </lineage>
</organism>
<feature type="transmembrane region" description="Helical" evidence="1">
    <location>
        <begin position="299"/>
        <end position="328"/>
    </location>
</feature>
<comment type="caution">
    <text evidence="2">The sequence shown here is derived from an EMBL/GenBank/DDBJ whole genome shotgun (WGS) entry which is preliminary data.</text>
</comment>
<dbReference type="Gene3D" id="3.90.550.10">
    <property type="entry name" value="Spore Coat Polysaccharide Biosynthesis Protein SpsA, Chain A"/>
    <property type="match status" value="1"/>
</dbReference>
<dbReference type="RefSeq" id="WP_110885216.1">
    <property type="nucleotide sequence ID" value="NZ_QJSX01000002.1"/>
</dbReference>
<dbReference type="Pfam" id="PF13641">
    <property type="entry name" value="Glyco_tranf_2_3"/>
    <property type="match status" value="1"/>
</dbReference>
<proteinExistence type="predicted"/>
<keyword evidence="3" id="KW-1185">Reference proteome</keyword>
<dbReference type="AlphaFoldDB" id="A0A318SFL4"/>
<gene>
    <name evidence="2" type="ORF">DES52_1029</name>
</gene>
<keyword evidence="1" id="KW-0812">Transmembrane</keyword>
<dbReference type="InterPro" id="IPR029044">
    <property type="entry name" value="Nucleotide-diphossugar_trans"/>
</dbReference>
<keyword evidence="1" id="KW-1133">Transmembrane helix</keyword>
<keyword evidence="2" id="KW-0808">Transferase</keyword>
<dbReference type="OrthoDB" id="9801954at2"/>
<keyword evidence="1" id="KW-0472">Membrane</keyword>
<evidence type="ECO:0000313" key="2">
    <source>
        <dbReference type="EMBL" id="PYE55646.1"/>
    </source>
</evidence>
<protein>
    <submittedName>
        <fullName evidence="2">Cellulose synthase/poly-beta-1,6-N-acetylglucosamine synthase-like glycosyltransferase</fullName>
    </submittedName>
</protein>
<dbReference type="PANTHER" id="PTHR48090">
    <property type="entry name" value="UNDECAPRENYL-PHOSPHATE 4-DEOXY-4-FORMAMIDO-L-ARABINOSE TRANSFERASE-RELATED"/>
    <property type="match status" value="1"/>
</dbReference>
<dbReference type="Proteomes" id="UP000248326">
    <property type="component" value="Unassembled WGS sequence"/>
</dbReference>
<accession>A0A318SFL4</accession>
<dbReference type="SUPFAM" id="SSF53448">
    <property type="entry name" value="Nucleotide-diphospho-sugar transferases"/>
    <property type="match status" value="1"/>
</dbReference>